<evidence type="ECO:0000256" key="2">
    <source>
        <dbReference type="ARBA" id="ARBA00022840"/>
    </source>
</evidence>
<feature type="compositionally biased region" description="Low complexity" evidence="9">
    <location>
        <begin position="43"/>
        <end position="56"/>
    </location>
</feature>
<evidence type="ECO:0000313" key="14">
    <source>
        <dbReference type="Proteomes" id="UP000001396"/>
    </source>
</evidence>
<reference evidence="13 14" key="1">
    <citation type="journal article" date="2011" name="Genome Res.">
        <title>Phylogeny-wide analysis of social amoeba genomes highlights ancient origins for complex intercellular communication.</title>
        <authorList>
            <person name="Heidel A.J."/>
            <person name="Lawal H.M."/>
            <person name="Felder M."/>
            <person name="Schilde C."/>
            <person name="Helps N.R."/>
            <person name="Tunggal B."/>
            <person name="Rivero F."/>
            <person name="John U."/>
            <person name="Schleicher M."/>
            <person name="Eichinger L."/>
            <person name="Platzer M."/>
            <person name="Noegel A.A."/>
            <person name="Schaap P."/>
            <person name="Gloeckner G."/>
        </authorList>
    </citation>
    <scope>NUCLEOTIDE SEQUENCE [LARGE SCALE GENOMIC DNA]</scope>
    <source>
        <strain evidence="14">ATCC 26659 / Pp 5 / PN500</strain>
    </source>
</reference>
<dbReference type="Gene3D" id="1.20.58.530">
    <property type="match status" value="1"/>
</dbReference>
<dbReference type="PROSITE" id="PS51126">
    <property type="entry name" value="DILUTE"/>
    <property type="match status" value="1"/>
</dbReference>
<comment type="similarity">
    <text evidence="7">Belongs to the TRAFAC class myosin-kinesin ATPase superfamily. Myosin family.</text>
</comment>
<evidence type="ECO:0000256" key="6">
    <source>
        <dbReference type="ARBA" id="ARBA00023203"/>
    </source>
</evidence>
<dbReference type="SMART" id="SM01132">
    <property type="entry name" value="DIL"/>
    <property type="match status" value="1"/>
</dbReference>
<dbReference type="PANTHER" id="PTHR13140">
    <property type="entry name" value="MYOSIN"/>
    <property type="match status" value="1"/>
</dbReference>
<dbReference type="GO" id="GO:0016459">
    <property type="term" value="C:myosin complex"/>
    <property type="evidence" value="ECO:0007669"/>
    <property type="project" value="UniProtKB-KW"/>
</dbReference>
<feature type="compositionally biased region" description="Polar residues" evidence="9">
    <location>
        <begin position="1161"/>
        <end position="1170"/>
    </location>
</feature>
<evidence type="ECO:0000259" key="11">
    <source>
        <dbReference type="PROSITE" id="PS51126"/>
    </source>
</evidence>
<feature type="compositionally biased region" description="Polar residues" evidence="9">
    <location>
        <begin position="57"/>
        <end position="70"/>
    </location>
</feature>
<organism evidence="13 14">
    <name type="scientific">Heterostelium pallidum (strain ATCC 26659 / Pp 5 / PN500)</name>
    <name type="common">Cellular slime mold</name>
    <name type="synonym">Polysphondylium pallidum</name>
    <dbReference type="NCBI Taxonomy" id="670386"/>
    <lineage>
        <taxon>Eukaryota</taxon>
        <taxon>Amoebozoa</taxon>
        <taxon>Evosea</taxon>
        <taxon>Eumycetozoa</taxon>
        <taxon>Dictyostelia</taxon>
        <taxon>Acytosteliales</taxon>
        <taxon>Acytosteliaceae</taxon>
        <taxon>Heterostelium</taxon>
    </lineage>
</organism>
<feature type="compositionally biased region" description="Basic and acidic residues" evidence="9">
    <location>
        <begin position="1309"/>
        <end position="1320"/>
    </location>
</feature>
<dbReference type="GO" id="GO:0000146">
    <property type="term" value="F:microfilament motor activity"/>
    <property type="evidence" value="ECO:0007669"/>
    <property type="project" value="TreeGrafter"/>
</dbReference>
<keyword evidence="1 7" id="KW-0547">Nucleotide-binding</keyword>
<keyword evidence="10" id="KW-0812">Transmembrane</keyword>
<evidence type="ECO:0000256" key="3">
    <source>
        <dbReference type="ARBA" id="ARBA00023054"/>
    </source>
</evidence>
<accession>D3BV03</accession>
<feature type="domain" description="Dilute" evidence="11">
    <location>
        <begin position="1675"/>
        <end position="1895"/>
    </location>
</feature>
<proteinExistence type="inferred from homology"/>
<dbReference type="InterPro" id="IPR002710">
    <property type="entry name" value="Dilute_dom"/>
</dbReference>
<dbReference type="InterPro" id="IPR027417">
    <property type="entry name" value="P-loop_NTPase"/>
</dbReference>
<dbReference type="Gene3D" id="1.10.287.1490">
    <property type="match status" value="1"/>
</dbReference>
<dbReference type="PROSITE" id="PS50096">
    <property type="entry name" value="IQ"/>
    <property type="match status" value="4"/>
</dbReference>
<feature type="region of interest" description="Disordered" evidence="9">
    <location>
        <begin position="485"/>
        <end position="505"/>
    </location>
</feature>
<evidence type="ECO:0000256" key="7">
    <source>
        <dbReference type="PROSITE-ProRule" id="PRU00782"/>
    </source>
</evidence>
<evidence type="ECO:0000256" key="10">
    <source>
        <dbReference type="SAM" id="Phobius"/>
    </source>
</evidence>
<feature type="domain" description="Myosin motor" evidence="12">
    <location>
        <begin position="1"/>
        <end position="642"/>
    </location>
</feature>
<evidence type="ECO:0000256" key="8">
    <source>
        <dbReference type="SAM" id="Coils"/>
    </source>
</evidence>
<feature type="transmembrane region" description="Helical" evidence="10">
    <location>
        <begin position="1772"/>
        <end position="1794"/>
    </location>
</feature>
<evidence type="ECO:0000256" key="1">
    <source>
        <dbReference type="ARBA" id="ARBA00022741"/>
    </source>
</evidence>
<dbReference type="Gene3D" id="6.20.240.20">
    <property type="match status" value="1"/>
</dbReference>
<keyword evidence="10" id="KW-1133">Transmembrane helix</keyword>
<dbReference type="PRINTS" id="PR00193">
    <property type="entry name" value="MYOSINHEAVY"/>
</dbReference>
<feature type="region of interest" description="Disordered" evidence="9">
    <location>
        <begin position="1140"/>
        <end position="1170"/>
    </location>
</feature>
<gene>
    <name evidence="13" type="primary">myoJ</name>
    <name evidence="13" type="ORF">PPL_11975</name>
</gene>
<keyword evidence="6 7" id="KW-0009">Actin-binding</keyword>
<dbReference type="SMART" id="SM00242">
    <property type="entry name" value="MYSc"/>
    <property type="match status" value="1"/>
</dbReference>
<keyword evidence="3 8" id="KW-0175">Coiled coil</keyword>
<evidence type="ECO:0000256" key="9">
    <source>
        <dbReference type="SAM" id="MobiDB-lite"/>
    </source>
</evidence>
<keyword evidence="14" id="KW-1185">Reference proteome</keyword>
<keyword evidence="5 7" id="KW-0505">Motor protein</keyword>
<dbReference type="RefSeq" id="XP_020427075.1">
    <property type="nucleotide sequence ID" value="XM_020582721.1"/>
</dbReference>
<name>D3BV03_HETP5</name>
<evidence type="ECO:0000313" key="13">
    <source>
        <dbReference type="EMBL" id="EFA74941.1"/>
    </source>
</evidence>
<dbReference type="Pfam" id="PF01843">
    <property type="entry name" value="DIL"/>
    <property type="match status" value="1"/>
</dbReference>
<dbReference type="InParanoid" id="D3BV03"/>
<evidence type="ECO:0000256" key="5">
    <source>
        <dbReference type="ARBA" id="ARBA00023175"/>
    </source>
</evidence>
<sequence length="1952" mass="224254">MRYDGSSQSILVSGESGAGKTETTKFLLQYFAAMGNLIKSDAAPSGGPSLTSSGSAINSAASPLSPTSRKPASEKSVEERVLESTPLLEAFGNAKTLRNDNSSRFGKFIEIHFNDSGSIIGAKILTYLLEKSRIVRQVRNERNYHIFYQLIAGANSDLRDRLYLQNAQNYYYLNQSDCFEVDGVDDDDTFQRTCHAMSVAGISTQDQEFVFRILSTVLWLGNIEFADQGDENAAVVDEDPLEKAAALIGCPKDDLAKTFLTRKVVTGKESFVTNNTKERAENARDSLAMLLYGLMFDWLVVKINASMSIQQKSKSFIGILDIYGFESFEVNGFEQFCINYANEKLQQVFNQHVFKEEQQEYIKEKIDWSYIDFNDNQDTLDLIEKRPMCILSLLDEESMFPKATPQTFATKLYGKLTSHSKFEKPRFSSTAFTINHYAGKVTYETDQFLDKNKDFIIPEQIILLQKASFGFIKTLLGGNERLGYSAASSNPTPSNKPSSNSGSSSMKFSSVGSQFSSSLATLMKTIGTTTPHYVRCIKPNPDKLPQTFNKHDVIHQLRCGGVMESVRICCAGFPTRRPLAEFYSRYKLLYPKSQGKKGSKDVKIQVTALFEGIKLSEDKFKIGITKVFLRAGQLAALENMRLTKLSHSATVIQSCWRRHYYEKKYRQLKSAALIIQTKIRQQTAKNKLTSLRRIHAATLIQKIYRGWKCRSTYQKKRQAAIVLQNTMRRKVARETLQVEMYENAALQLQTVMRSLAAKKLLKSKLRGIVLIQAMWRGKLARRVYRELRAEARSLRSVQNEKNKLQEKLEEIQWRLTAEQRGKQHAEEAKIKLESRVDELSQSKDRLEMQVSELESKVSSAMESGKAVEEERNQYVAKLEDTEKQLAEVTSEKKRIDKEKQDWHELAETKKKECESLEHDLKVASESNVLLKRENEVYKTEVVEKMKQLELQLVDKSKELDLYSQELTSTKKKLDRLEEENHTINSLKDTLQGSFDHLVEENGELKEKLAKQIEQSNDIDGQKNGLQEQLSKLQKDHDNLVKQLDELTKKNQADGQQWKSTEESLKAQINSLVNVGDDLRTKLSSKESQFNELSEKFKKAKNKLETTQEEKKNASNDIDKFKSMKQTLEEEKSQLNQQLSMVRTEKEQVQSTNHSLKEKLSSTKNNLESSQFECNRIKNELSTKDDQINRMNIELQELRSQTSKQSKELIELSSTLQIEKNKNDLSSSSSEKTIDNLKLESERLQQQLKQTERDLSNSKDSVARLESEIKQLNSLKERFESEFFVAKEKSSTNAQESFQSNSNQSLSESESERKKLKEKSSKTKQQYQELREQNVKIETELTMTKSKMEWVETSYNDLKQRNLELSEMYQMAKSKTTDTQKELESVVHNKDAEIATLNNQISQFKETHSNEAGRQKLQNLELEETVKSVQEENSRLRSELSELESSNLATRQENDKLKQMAFEEKKSRRQSIEIQQHLEDTKTSQLNEIQMLKKQVEEMKSQQAQHSEWKVEKDRLSKQIEQLAREKQQLDMTKTQAMTRYNELALRIKSFKHIEELIDYKENDWEKLARMAGNQELQTKMLTDFLLTCKLEHPTLAGQMWFHQISYWRAFQIDKSYIFKGIIKSTLSFTKNNIDDQDLMSYLLACSSLLVYVFQKRLPVGTKSIQPTIPTHNELEELENAIDSEVSMITSNQFMIHMQQTIGRSYGSLYSMVIAKLKPLLEASILNENFNKKPTATTSGTPLAPIETVTSYLNTIINVFQFRMIHFSLSQEFFNQIFVWIAHFLVNAFMLRLVFCNDVFASHTKTKIDALLRWTSEGHVWISPTVEETFITIKEVIAVITYKDKEKFADEKLRKLVCPNLSVYQLKQILAMYQPGDFGKRVSAKTIGAICPPNKPTGSYLVESTMRPIPITSLHYFEDQDFKDGSISGSIKFPIESEIKNISLTIQQQQSQE</sequence>
<comment type="caution">
    <text evidence="13">The sequence shown here is derived from an EMBL/GenBank/DDBJ whole genome shotgun (WGS) entry which is preliminary data.</text>
</comment>
<evidence type="ECO:0000256" key="4">
    <source>
        <dbReference type="ARBA" id="ARBA00023123"/>
    </source>
</evidence>
<feature type="region of interest" description="Disordered" evidence="9">
    <location>
        <begin position="43"/>
        <end position="79"/>
    </location>
</feature>
<dbReference type="SUPFAM" id="SSF52540">
    <property type="entry name" value="P-loop containing nucleoside triphosphate hydrolases"/>
    <property type="match status" value="2"/>
</dbReference>
<dbReference type="GO" id="GO:0007015">
    <property type="term" value="P:actin filament organization"/>
    <property type="evidence" value="ECO:0007669"/>
    <property type="project" value="TreeGrafter"/>
</dbReference>
<dbReference type="PROSITE" id="PS51456">
    <property type="entry name" value="MYOSIN_MOTOR"/>
    <property type="match status" value="1"/>
</dbReference>
<dbReference type="InterPro" id="IPR001609">
    <property type="entry name" value="Myosin_head_motor_dom-like"/>
</dbReference>
<dbReference type="GO" id="GO:0051015">
    <property type="term" value="F:actin filament binding"/>
    <property type="evidence" value="ECO:0007669"/>
    <property type="project" value="TreeGrafter"/>
</dbReference>
<dbReference type="PANTHER" id="PTHR13140:SF706">
    <property type="entry name" value="DILUTE CLASS UNCONVENTIONAL MYOSIN, ISOFORM C"/>
    <property type="match status" value="1"/>
</dbReference>
<dbReference type="GO" id="GO:0005524">
    <property type="term" value="F:ATP binding"/>
    <property type="evidence" value="ECO:0007669"/>
    <property type="project" value="UniProtKB-UniRule"/>
</dbReference>
<feature type="binding site" evidence="7">
    <location>
        <begin position="14"/>
        <end position="21"/>
    </location>
    <ligand>
        <name>ATP</name>
        <dbReference type="ChEBI" id="CHEBI:30616"/>
    </ligand>
</feature>
<dbReference type="Proteomes" id="UP000001396">
    <property type="component" value="Unassembled WGS sequence"/>
</dbReference>
<dbReference type="InterPro" id="IPR036961">
    <property type="entry name" value="Kinesin_motor_dom_sf"/>
</dbReference>
<dbReference type="EMBL" id="ADBJ01000060">
    <property type="protein sequence ID" value="EFA74941.1"/>
    <property type="molecule type" value="Genomic_DNA"/>
</dbReference>
<dbReference type="OMA" id="TEKMECY"/>
<keyword evidence="10" id="KW-0472">Membrane</keyword>
<dbReference type="Gene3D" id="1.20.5.190">
    <property type="match status" value="3"/>
</dbReference>
<dbReference type="GeneID" id="31367443"/>
<protein>
    <submittedName>
        <fullName evidence="13">Myosin-5b</fullName>
    </submittedName>
</protein>
<dbReference type="Pfam" id="PF00063">
    <property type="entry name" value="Myosin_head"/>
    <property type="match status" value="1"/>
</dbReference>
<dbReference type="GO" id="GO:0016020">
    <property type="term" value="C:membrane"/>
    <property type="evidence" value="ECO:0007669"/>
    <property type="project" value="TreeGrafter"/>
</dbReference>
<dbReference type="GO" id="GO:0005737">
    <property type="term" value="C:cytoplasm"/>
    <property type="evidence" value="ECO:0007669"/>
    <property type="project" value="TreeGrafter"/>
</dbReference>
<dbReference type="FunCoup" id="D3BV03">
    <property type="interactions" value="163"/>
</dbReference>
<evidence type="ECO:0000259" key="12">
    <source>
        <dbReference type="PROSITE" id="PS51456"/>
    </source>
</evidence>
<keyword evidence="4 7" id="KW-0518">Myosin</keyword>
<dbReference type="SMART" id="SM00015">
    <property type="entry name" value="IQ"/>
    <property type="match status" value="4"/>
</dbReference>
<dbReference type="InterPro" id="IPR000048">
    <property type="entry name" value="IQ_motif_EF-hand-BS"/>
</dbReference>
<keyword evidence="2 7" id="KW-0067">ATP-binding</keyword>
<feature type="coiled-coil region" evidence="8">
    <location>
        <begin position="787"/>
        <end position="1049"/>
    </location>
</feature>
<dbReference type="CDD" id="cd23767">
    <property type="entry name" value="IQCD"/>
    <property type="match status" value="1"/>
</dbReference>
<dbReference type="Gene3D" id="3.40.850.10">
    <property type="entry name" value="Kinesin motor domain"/>
    <property type="match status" value="1"/>
</dbReference>
<dbReference type="Gene3D" id="1.20.120.720">
    <property type="entry name" value="Myosin VI head, motor domain, U50 subdomain"/>
    <property type="match status" value="1"/>
</dbReference>
<dbReference type="FunFam" id="1.10.10.820:FF:000001">
    <property type="entry name" value="Myosin heavy chain"/>
    <property type="match status" value="1"/>
</dbReference>
<dbReference type="Pfam" id="PF00612">
    <property type="entry name" value="IQ"/>
    <property type="match status" value="2"/>
</dbReference>
<dbReference type="STRING" id="670386.D3BV03"/>
<feature type="region of interest" description="Actin-binding" evidence="7">
    <location>
        <begin position="519"/>
        <end position="541"/>
    </location>
</feature>
<feature type="region of interest" description="Disordered" evidence="9">
    <location>
        <begin position="1289"/>
        <end position="1327"/>
    </location>
</feature>
<feature type="compositionally biased region" description="Low complexity" evidence="9">
    <location>
        <begin position="1292"/>
        <end position="1307"/>
    </location>
</feature>
<dbReference type="Gene3D" id="1.10.10.820">
    <property type="match status" value="1"/>
</dbReference>
<dbReference type="CDD" id="cd00124">
    <property type="entry name" value="MYSc"/>
    <property type="match status" value="1"/>
</dbReference>